<proteinExistence type="predicted"/>
<name>A0A0V0H694_SOLCH</name>
<evidence type="ECO:0000313" key="1">
    <source>
        <dbReference type="EMBL" id="JAP15877.1"/>
    </source>
</evidence>
<dbReference type="EMBL" id="GEDG01024563">
    <property type="protein sequence ID" value="JAP15877.1"/>
    <property type="molecule type" value="Transcribed_RNA"/>
</dbReference>
<reference evidence="1" key="1">
    <citation type="submission" date="2015-12" db="EMBL/GenBank/DDBJ databases">
        <title>Gene expression during late stages of embryo sac development: a critical building block for successful pollen-pistil interactions.</title>
        <authorList>
            <person name="Liu Y."/>
            <person name="Joly V."/>
            <person name="Sabar M."/>
            <person name="Matton D.P."/>
        </authorList>
    </citation>
    <scope>NUCLEOTIDE SEQUENCE</scope>
</reference>
<organism evidence="1">
    <name type="scientific">Solanum chacoense</name>
    <name type="common">Chaco potato</name>
    <dbReference type="NCBI Taxonomy" id="4108"/>
    <lineage>
        <taxon>Eukaryota</taxon>
        <taxon>Viridiplantae</taxon>
        <taxon>Streptophyta</taxon>
        <taxon>Embryophyta</taxon>
        <taxon>Tracheophyta</taxon>
        <taxon>Spermatophyta</taxon>
        <taxon>Magnoliopsida</taxon>
        <taxon>eudicotyledons</taxon>
        <taxon>Gunneridae</taxon>
        <taxon>Pentapetalae</taxon>
        <taxon>asterids</taxon>
        <taxon>lamiids</taxon>
        <taxon>Solanales</taxon>
        <taxon>Solanaceae</taxon>
        <taxon>Solanoideae</taxon>
        <taxon>Solaneae</taxon>
        <taxon>Solanum</taxon>
    </lineage>
</organism>
<protein>
    <submittedName>
        <fullName evidence="1">Putative ovule protein</fullName>
    </submittedName>
</protein>
<sequence length="65" mass="7470">MLLRLRDVLHVLPMAVNKVFSASNKELSLSQFEHVLHVCCCTQNMFHHHIVYQFLGSCTVFPVAE</sequence>
<dbReference type="AlphaFoldDB" id="A0A0V0H694"/>
<accession>A0A0V0H694</accession>